<reference evidence="1" key="1">
    <citation type="journal article" date="2022" name="IScience">
        <title>Evolution of zygomycete secretomes and the origins of terrestrial fungal ecologies.</title>
        <authorList>
            <person name="Chang Y."/>
            <person name="Wang Y."/>
            <person name="Mondo S."/>
            <person name="Ahrendt S."/>
            <person name="Andreopoulos W."/>
            <person name="Barry K."/>
            <person name="Beard J."/>
            <person name="Benny G.L."/>
            <person name="Blankenship S."/>
            <person name="Bonito G."/>
            <person name="Cuomo C."/>
            <person name="Desiro A."/>
            <person name="Gervers K.A."/>
            <person name="Hundley H."/>
            <person name="Kuo A."/>
            <person name="LaButti K."/>
            <person name="Lang B.F."/>
            <person name="Lipzen A."/>
            <person name="O'Donnell K."/>
            <person name="Pangilinan J."/>
            <person name="Reynolds N."/>
            <person name="Sandor L."/>
            <person name="Smith M.E."/>
            <person name="Tsang A."/>
            <person name="Grigoriev I.V."/>
            <person name="Stajich J.E."/>
            <person name="Spatafora J.W."/>
        </authorList>
    </citation>
    <scope>NUCLEOTIDE SEQUENCE</scope>
    <source>
        <strain evidence="1">RSA 2281</strain>
    </source>
</reference>
<accession>A0AAD5PFH2</accession>
<reference evidence="1" key="2">
    <citation type="submission" date="2023-02" db="EMBL/GenBank/DDBJ databases">
        <authorList>
            <consortium name="DOE Joint Genome Institute"/>
            <person name="Mondo S.J."/>
            <person name="Chang Y."/>
            <person name="Wang Y."/>
            <person name="Ahrendt S."/>
            <person name="Andreopoulos W."/>
            <person name="Barry K."/>
            <person name="Beard J."/>
            <person name="Benny G.L."/>
            <person name="Blankenship S."/>
            <person name="Bonito G."/>
            <person name="Cuomo C."/>
            <person name="Desiro A."/>
            <person name="Gervers K.A."/>
            <person name="Hundley H."/>
            <person name="Kuo A."/>
            <person name="LaButti K."/>
            <person name="Lang B.F."/>
            <person name="Lipzen A."/>
            <person name="O'Donnell K."/>
            <person name="Pangilinan J."/>
            <person name="Reynolds N."/>
            <person name="Sandor L."/>
            <person name="Smith M.W."/>
            <person name="Tsang A."/>
            <person name="Grigoriev I.V."/>
            <person name="Stajich J.E."/>
            <person name="Spatafora J.W."/>
        </authorList>
    </citation>
    <scope>NUCLEOTIDE SEQUENCE</scope>
    <source>
        <strain evidence="1">RSA 2281</strain>
    </source>
</reference>
<protein>
    <submittedName>
        <fullName evidence="1">Uncharacterized protein</fullName>
    </submittedName>
</protein>
<keyword evidence="2" id="KW-1185">Reference proteome</keyword>
<gene>
    <name evidence="1" type="ORF">BDA99DRAFT_535747</name>
</gene>
<dbReference type="Gene3D" id="3.80.10.10">
    <property type="entry name" value="Ribonuclease Inhibitor"/>
    <property type="match status" value="1"/>
</dbReference>
<proteinExistence type="predicted"/>
<evidence type="ECO:0000313" key="1">
    <source>
        <dbReference type="EMBL" id="KAI9268236.1"/>
    </source>
</evidence>
<dbReference type="EMBL" id="JAIXMP010000009">
    <property type="protein sequence ID" value="KAI9268236.1"/>
    <property type="molecule type" value="Genomic_DNA"/>
</dbReference>
<name>A0AAD5PFH2_9FUNG</name>
<evidence type="ECO:0000313" key="2">
    <source>
        <dbReference type="Proteomes" id="UP001209540"/>
    </source>
</evidence>
<dbReference type="InterPro" id="IPR032675">
    <property type="entry name" value="LRR_dom_sf"/>
</dbReference>
<comment type="caution">
    <text evidence="1">The sequence shown here is derived from an EMBL/GenBank/DDBJ whole genome shotgun (WGS) entry which is preliminary data.</text>
</comment>
<dbReference type="SUPFAM" id="SSF52047">
    <property type="entry name" value="RNI-like"/>
    <property type="match status" value="1"/>
</dbReference>
<organism evidence="1 2">
    <name type="scientific">Phascolomyces articulosus</name>
    <dbReference type="NCBI Taxonomy" id="60185"/>
    <lineage>
        <taxon>Eukaryota</taxon>
        <taxon>Fungi</taxon>
        <taxon>Fungi incertae sedis</taxon>
        <taxon>Mucoromycota</taxon>
        <taxon>Mucoromycotina</taxon>
        <taxon>Mucoromycetes</taxon>
        <taxon>Mucorales</taxon>
        <taxon>Lichtheimiaceae</taxon>
        <taxon>Phascolomyces</taxon>
    </lineage>
</organism>
<sequence length="441" mass="51582">MEDFRNVFLSYDDATLLEKAAQSMPSVKRVEFITCDIPYRNLYGDCIKKCRCPNTENYTTIPSNLIRYDIPRLYKRQREQQRSSLAFLRLSHPYLSLTSVENTVSELIFPLLLNQQQYPQLITLVLDGNLFPRISDDCIAHSIFKLCPQLVNLIVIDDDANFSETWIDDNNNCINSTNKIKDQHTTMTTPSSSSFISSSITQQLSSLFTTTTSFFPTNITQQQQQQLRRLFIKSPKFYLYNYLCTQICKHVHKTLELLYFHCAIINHGRYVDRAFYTLSKQHWPKLREIHFNLRFDRYVNTIENQKLQYAFVNLFSRCPALESFTIVYTEGGPCYPLRVNDKILKSMARHCSSLRHLCIRFDYYYTTSDYTVDGILAWATIIASGGRIWTKKNSSSCQQFTHLEMYFPSTDILLPVITKLKKLKRLVLRTLHSFNRSAFVK</sequence>
<dbReference type="Proteomes" id="UP001209540">
    <property type="component" value="Unassembled WGS sequence"/>
</dbReference>
<dbReference type="AlphaFoldDB" id="A0AAD5PFH2"/>